<evidence type="ECO:0000313" key="1">
    <source>
        <dbReference type="EMBL" id="MCI0129193.1"/>
    </source>
</evidence>
<dbReference type="RefSeq" id="WP_281737137.1">
    <property type="nucleotide sequence ID" value="NZ_JAKETQ010000004.1"/>
</dbReference>
<accession>A0AA41UD13</accession>
<protein>
    <submittedName>
        <fullName evidence="1">Uncharacterized protein</fullName>
    </submittedName>
</protein>
<comment type="caution">
    <text evidence="1">The sequence shown here is derived from an EMBL/GenBank/DDBJ whole genome shotgun (WGS) entry which is preliminary data.</text>
</comment>
<dbReference type="Proteomes" id="UP001156140">
    <property type="component" value="Unassembled WGS sequence"/>
</dbReference>
<organism evidence="1 2">
    <name type="scientific">Paradevosia shaoguanensis</name>
    <dbReference type="NCBI Taxonomy" id="1335043"/>
    <lineage>
        <taxon>Bacteria</taxon>
        <taxon>Pseudomonadati</taxon>
        <taxon>Pseudomonadota</taxon>
        <taxon>Alphaproteobacteria</taxon>
        <taxon>Hyphomicrobiales</taxon>
        <taxon>Devosiaceae</taxon>
        <taxon>Paradevosia</taxon>
    </lineage>
</organism>
<reference evidence="1" key="1">
    <citation type="submission" date="2022-03" db="EMBL/GenBank/DDBJ databases">
        <title>The complete genome sequence of a Methyloterrigena soli.</title>
        <authorList>
            <person name="Zi Z."/>
        </authorList>
    </citation>
    <scope>NUCLEOTIDE SEQUENCE</scope>
    <source>
        <strain evidence="1">M48</strain>
    </source>
</reference>
<gene>
    <name evidence="1" type="ORF">ML536_20360</name>
</gene>
<name>A0AA41UD13_9HYPH</name>
<evidence type="ECO:0000313" key="2">
    <source>
        <dbReference type="Proteomes" id="UP001156140"/>
    </source>
</evidence>
<sequence length="81" mass="9107">MTPTKLIVLIAFLRDEDGNLQPAFEPREMPSEDRARHEARMMAATGKYAGVIAWSREAHPDVGEYGPPDVLFQHGEVPEME</sequence>
<keyword evidence="2" id="KW-1185">Reference proteome</keyword>
<dbReference type="EMBL" id="JALAZD010000004">
    <property type="protein sequence ID" value="MCI0129193.1"/>
    <property type="molecule type" value="Genomic_DNA"/>
</dbReference>
<dbReference type="AlphaFoldDB" id="A0AA41UD13"/>
<proteinExistence type="predicted"/>